<dbReference type="SUPFAM" id="SSF51430">
    <property type="entry name" value="NAD(P)-linked oxidoreductase"/>
    <property type="match status" value="1"/>
</dbReference>
<evidence type="ECO:0000256" key="4">
    <source>
        <dbReference type="PIRSR" id="PIRSR000097-1"/>
    </source>
</evidence>
<evidence type="ECO:0000256" key="5">
    <source>
        <dbReference type="PIRSR" id="PIRSR000097-2"/>
    </source>
</evidence>
<accession>A0AA96F7D6</accession>
<reference evidence="9 10" key="1">
    <citation type="submission" date="2023-09" db="EMBL/GenBank/DDBJ databases">
        <title>Demequina sp. a novel bacteria isolated from Capsicum annuum.</title>
        <authorList>
            <person name="Humaira Z."/>
            <person name="Lee J."/>
            <person name="Cho D."/>
        </authorList>
    </citation>
    <scope>NUCLEOTIDE SEQUENCE</scope>
    <source>
        <strain evidence="8 10">OYTSA14</strain>
        <strain evidence="9">PMTSA13</strain>
    </source>
</reference>
<dbReference type="InterPro" id="IPR036812">
    <property type="entry name" value="NAD(P)_OxRdtase_dom_sf"/>
</dbReference>
<keyword evidence="3" id="KW-0560">Oxidoreductase</keyword>
<dbReference type="EMBL" id="CP134879">
    <property type="protein sequence ID" value="WNM24832.1"/>
    <property type="molecule type" value="Genomic_DNA"/>
</dbReference>
<evidence type="ECO:0000256" key="1">
    <source>
        <dbReference type="ARBA" id="ARBA00007905"/>
    </source>
</evidence>
<accession>A0AA96FDS9</accession>
<feature type="binding site" evidence="5">
    <location>
        <position position="113"/>
    </location>
    <ligand>
        <name>substrate</name>
    </ligand>
</feature>
<dbReference type="InterPro" id="IPR018170">
    <property type="entry name" value="Aldo/ket_reductase_CS"/>
</dbReference>
<dbReference type="AlphaFoldDB" id="A0AA96FDS9"/>
<proteinExistence type="inferred from homology"/>
<dbReference type="PANTHER" id="PTHR43827:SF3">
    <property type="entry name" value="NADP-DEPENDENT OXIDOREDUCTASE DOMAIN-CONTAINING PROTEIN"/>
    <property type="match status" value="1"/>
</dbReference>
<name>A0AA96FDS9_9MICO</name>
<evidence type="ECO:0000256" key="6">
    <source>
        <dbReference type="PIRSR" id="PIRSR000097-3"/>
    </source>
</evidence>
<gene>
    <name evidence="8" type="ORF">RN606_01400</name>
    <name evidence="9" type="ORF">RN607_01675</name>
</gene>
<feature type="domain" description="NADP-dependent oxidoreductase" evidence="7">
    <location>
        <begin position="36"/>
        <end position="264"/>
    </location>
</feature>
<dbReference type="Gene3D" id="3.20.20.100">
    <property type="entry name" value="NADP-dependent oxidoreductase domain"/>
    <property type="match status" value="1"/>
</dbReference>
<dbReference type="Proteomes" id="UP001304125">
    <property type="component" value="Chromosome"/>
</dbReference>
<evidence type="ECO:0000259" key="7">
    <source>
        <dbReference type="Pfam" id="PF00248"/>
    </source>
</evidence>
<dbReference type="PRINTS" id="PR00069">
    <property type="entry name" value="ALDKETRDTASE"/>
</dbReference>
<dbReference type="InterPro" id="IPR023210">
    <property type="entry name" value="NADP_OxRdtase_dom"/>
</dbReference>
<keyword evidence="10" id="KW-1185">Reference proteome</keyword>
<dbReference type="RefSeq" id="WP_313499176.1">
    <property type="nucleotide sequence ID" value="NZ_CP134879.1"/>
</dbReference>
<dbReference type="PANTHER" id="PTHR43827">
    <property type="entry name" value="2,5-DIKETO-D-GLUCONIC ACID REDUCTASE"/>
    <property type="match status" value="1"/>
</dbReference>
<dbReference type="FunFam" id="3.20.20.100:FF:000015">
    <property type="entry name" value="Oxidoreductase, aldo/keto reductase family"/>
    <property type="match status" value="1"/>
</dbReference>
<dbReference type="Proteomes" id="UP001303408">
    <property type="component" value="Chromosome"/>
</dbReference>
<protein>
    <submittedName>
        <fullName evidence="9">Aldo/keto reductase</fullName>
    </submittedName>
</protein>
<evidence type="ECO:0000256" key="2">
    <source>
        <dbReference type="ARBA" id="ARBA00022857"/>
    </source>
</evidence>
<feature type="active site" description="Proton donor" evidence="4">
    <location>
        <position position="55"/>
    </location>
</feature>
<evidence type="ECO:0000313" key="8">
    <source>
        <dbReference type="EMBL" id="WNM24832.1"/>
    </source>
</evidence>
<organism evidence="9">
    <name type="scientific">Demequina capsici</name>
    <dbReference type="NCBI Taxonomy" id="3075620"/>
    <lineage>
        <taxon>Bacteria</taxon>
        <taxon>Bacillati</taxon>
        <taxon>Actinomycetota</taxon>
        <taxon>Actinomycetes</taxon>
        <taxon>Micrococcales</taxon>
        <taxon>Demequinaceae</taxon>
        <taxon>Demequina</taxon>
    </lineage>
</organism>
<dbReference type="Pfam" id="PF00248">
    <property type="entry name" value="Aldo_ket_red"/>
    <property type="match status" value="1"/>
</dbReference>
<evidence type="ECO:0000256" key="3">
    <source>
        <dbReference type="ARBA" id="ARBA00023002"/>
    </source>
</evidence>
<dbReference type="GO" id="GO:0016616">
    <property type="term" value="F:oxidoreductase activity, acting on the CH-OH group of donors, NAD or NADP as acceptor"/>
    <property type="evidence" value="ECO:0007669"/>
    <property type="project" value="UniProtKB-ARBA"/>
</dbReference>
<dbReference type="PROSITE" id="PS00798">
    <property type="entry name" value="ALDOKETO_REDUCTASE_1"/>
    <property type="match status" value="1"/>
</dbReference>
<evidence type="ECO:0000313" key="9">
    <source>
        <dbReference type="EMBL" id="WNM27739.1"/>
    </source>
</evidence>
<dbReference type="CDD" id="cd19133">
    <property type="entry name" value="AKR_AKR5F1"/>
    <property type="match status" value="1"/>
</dbReference>
<dbReference type="EMBL" id="CP134880">
    <property type="protein sequence ID" value="WNM27739.1"/>
    <property type="molecule type" value="Genomic_DNA"/>
</dbReference>
<comment type="similarity">
    <text evidence="1">Belongs to the aldo/keto reductase family.</text>
</comment>
<dbReference type="PIRSF" id="PIRSF000097">
    <property type="entry name" value="AKR"/>
    <property type="match status" value="1"/>
</dbReference>
<evidence type="ECO:0000313" key="10">
    <source>
        <dbReference type="Proteomes" id="UP001304125"/>
    </source>
</evidence>
<keyword evidence="2" id="KW-0521">NADP</keyword>
<dbReference type="InterPro" id="IPR020471">
    <property type="entry name" value="AKR"/>
</dbReference>
<sequence>MEAFSHAPTVMLATGVEMPALGLGVYLVRDPAVCETSVETALRAGYRLVDTAAMYGNERAVGRGLKASGVPREDVFLTTKVWVTDFGYERTKASIAASLERLDSGWIDLMLLHQPVRDVLGSWRAMEEAVDAGTLRAIGISNFTVADTRRLLEHARIRPVLNQVELHPYFHQGALTPFLDEQGIVTQSWYPLGHGSKDLFQERVLVDAAAAHGRSVAQVILRWHVQRGLATIPKSTDPEHIVANLDVFDFSLTETEMAAIEALDKGRPMFRPPRWLLAVGTSLLRPRQLP</sequence>
<feature type="site" description="Lowers pKa of active site Tyr" evidence="6">
    <location>
        <position position="80"/>
    </location>
</feature>
<dbReference type="KEGG" id="dcp:RN607_01675"/>